<dbReference type="PANTHER" id="PTHR24112">
    <property type="entry name" value="LEUCINE-RICH REPEAT, ISOFORM F-RELATED"/>
    <property type="match status" value="1"/>
</dbReference>
<dbReference type="AlphaFoldDB" id="A0A1J4JB65"/>
<evidence type="ECO:0008006" key="4">
    <source>
        <dbReference type="Google" id="ProtNLM"/>
    </source>
</evidence>
<organism evidence="2 3">
    <name type="scientific">Tritrichomonas foetus</name>
    <dbReference type="NCBI Taxonomy" id="1144522"/>
    <lineage>
        <taxon>Eukaryota</taxon>
        <taxon>Metamonada</taxon>
        <taxon>Parabasalia</taxon>
        <taxon>Tritrichomonadida</taxon>
        <taxon>Tritrichomonadidae</taxon>
        <taxon>Tritrichomonas</taxon>
    </lineage>
</organism>
<feature type="compositionally biased region" description="Low complexity" evidence="1">
    <location>
        <begin position="801"/>
        <end position="813"/>
    </location>
</feature>
<dbReference type="Proteomes" id="UP000179807">
    <property type="component" value="Unassembled WGS sequence"/>
</dbReference>
<gene>
    <name evidence="2" type="ORF">TRFO_11107</name>
</gene>
<dbReference type="GO" id="GO:0005886">
    <property type="term" value="C:plasma membrane"/>
    <property type="evidence" value="ECO:0007669"/>
    <property type="project" value="TreeGrafter"/>
</dbReference>
<evidence type="ECO:0000313" key="3">
    <source>
        <dbReference type="Proteomes" id="UP000179807"/>
    </source>
</evidence>
<dbReference type="EMBL" id="MLAK01001315">
    <property type="protein sequence ID" value="OHS94484.1"/>
    <property type="molecule type" value="Genomic_DNA"/>
</dbReference>
<dbReference type="VEuPathDB" id="TrichDB:TRFO_11107"/>
<evidence type="ECO:0000256" key="1">
    <source>
        <dbReference type="SAM" id="MobiDB-lite"/>
    </source>
</evidence>
<dbReference type="PANTHER" id="PTHR24112:SF66">
    <property type="entry name" value="LEUCINE-RICH REPEAT, ISOFORM F"/>
    <property type="match status" value="1"/>
</dbReference>
<dbReference type="InterPro" id="IPR032675">
    <property type="entry name" value="LRR_dom_sf"/>
</dbReference>
<reference evidence="2" key="1">
    <citation type="submission" date="2016-10" db="EMBL/GenBank/DDBJ databases">
        <authorList>
            <person name="Benchimol M."/>
            <person name="Almeida L.G."/>
            <person name="Vasconcelos A.T."/>
            <person name="Perreira-Neves A."/>
            <person name="Rosa I.A."/>
            <person name="Tasca T."/>
            <person name="Bogo M.R."/>
            <person name="de Souza W."/>
        </authorList>
    </citation>
    <scope>NUCLEOTIDE SEQUENCE [LARGE SCALE GENOMIC DNA]</scope>
    <source>
        <strain evidence="2">K</strain>
    </source>
</reference>
<dbReference type="GO" id="GO:0034315">
    <property type="term" value="P:regulation of Arp2/3 complex-mediated actin nucleation"/>
    <property type="evidence" value="ECO:0007669"/>
    <property type="project" value="TreeGrafter"/>
</dbReference>
<comment type="caution">
    <text evidence="2">The sequence shown here is derived from an EMBL/GenBank/DDBJ whole genome shotgun (WGS) entry which is preliminary data.</text>
</comment>
<dbReference type="GO" id="GO:0016477">
    <property type="term" value="P:cell migration"/>
    <property type="evidence" value="ECO:0007669"/>
    <property type="project" value="TreeGrafter"/>
</dbReference>
<dbReference type="RefSeq" id="XP_068347621.1">
    <property type="nucleotide sequence ID" value="XM_068495844.1"/>
</dbReference>
<dbReference type="OrthoDB" id="18598at2759"/>
<protein>
    <recommendedName>
        <fullName evidence="4">Leucine Rich Repeat family protein</fullName>
    </recommendedName>
</protein>
<feature type="compositionally biased region" description="Polar residues" evidence="1">
    <location>
        <begin position="824"/>
        <end position="838"/>
    </location>
</feature>
<name>A0A1J4JB65_9EUKA</name>
<feature type="region of interest" description="Disordered" evidence="1">
    <location>
        <begin position="722"/>
        <end position="745"/>
    </location>
</feature>
<dbReference type="InterPro" id="IPR001611">
    <property type="entry name" value="Leu-rich_rpt"/>
</dbReference>
<proteinExistence type="predicted"/>
<dbReference type="SUPFAM" id="SSF52047">
    <property type="entry name" value="RNI-like"/>
    <property type="match status" value="1"/>
</dbReference>
<sequence length="850" mass="95364">MTSDYHLIPKEQQRIERLVPLHQAKIHLAFKADLVVDNKKYKEGAVALSEHMIVLCKKSLIGKTLNEICSIHLLDIQNFSTSSDSNCKLVTELHSVHISSKAVLRFARCLIRNYYVITIMFPNELRFQFRPHDPESFKPFNPHMSPSQMFQFSYNANCSYYNTSYDHEVARFFHQMVIEGNGIADLSHLPLNHLEVNFGDPLQLRPVFNAWMFCPLIFGVVCSHIARPDLAASVAPLLIANQDVRVVILNDCHIEEGMIAVGNAIKNNRNNDVVFWDLSNNNLRDGAAFCESLAKTRANVFYLDVSNTSLDGDATNILFKAIATNHHLNDLKYLHVEGCTFTKDTVHTFIHHLKHLAVADNRQLRSLNIANIGHKLDLILEGLVKYLQPIEFLNISNNSLKAKAYEVLCIFLMRTQALKELNISYTSVKVEMVEGIIKNINSNNHLDKFSLNLSGNSIRGKKLVPIIKLFEKSNLSKWEALYFDDCGLSTGDLSSLISLFKRMPNLKKISLSENFTYKTKGIDKLLIQLLSIETLDTIIIRGKAPKRGLGIALIPFINELKNNTQIRTLDISFNQIGDTGLNSMSNVLQKNNTLAELQIDGSQPKNHESVVKFFDVLAASKNIISSDFPTEDIYQMMNNLSTSKMKAQIFEMLSAKQRNVQISMKKNMAANGLHSNLSLLHIPELDTLLDEVTVCVHDRLAGMKICEHSGLAAAFGLPMPHLGENEDQTKGAVSTNTGNDKDEDLEGSNVIVIEGNKQVDDSTDGLQTLLYNSLCINRPERKATTFSIDEDVEGLLAPSKNSSSDGFNNNYNYNDDDDEISDSQNKSESENFLSCSKSSGREDNLEELSD</sequence>
<dbReference type="GeneID" id="94830548"/>
<dbReference type="Pfam" id="PF13516">
    <property type="entry name" value="LRR_6"/>
    <property type="match status" value="1"/>
</dbReference>
<dbReference type="GO" id="GO:0030027">
    <property type="term" value="C:lamellipodium"/>
    <property type="evidence" value="ECO:0007669"/>
    <property type="project" value="TreeGrafter"/>
</dbReference>
<keyword evidence="3" id="KW-1185">Reference proteome</keyword>
<dbReference type="Gene3D" id="3.80.10.10">
    <property type="entry name" value="Ribonuclease Inhibitor"/>
    <property type="match status" value="1"/>
</dbReference>
<evidence type="ECO:0000313" key="2">
    <source>
        <dbReference type="EMBL" id="OHS94484.1"/>
    </source>
</evidence>
<dbReference type="InterPro" id="IPR051279">
    <property type="entry name" value="PP1-Reg/Actin-Interact_Protein"/>
</dbReference>
<accession>A0A1J4JB65</accession>
<feature type="region of interest" description="Disordered" evidence="1">
    <location>
        <begin position="796"/>
        <end position="850"/>
    </location>
</feature>